<dbReference type="AlphaFoldDB" id="A0ABC9E4H3"/>
<comment type="similarity">
    <text evidence="1 3">Belongs to the EXO70 family.</text>
</comment>
<evidence type="ECO:0000256" key="1">
    <source>
        <dbReference type="ARBA" id="ARBA00006756"/>
    </source>
</evidence>
<dbReference type="SUPFAM" id="SSF74788">
    <property type="entry name" value="Cullin repeat-like"/>
    <property type="match status" value="1"/>
</dbReference>
<feature type="region of interest" description="Disordered" evidence="4">
    <location>
        <begin position="1"/>
        <end position="61"/>
    </location>
</feature>
<evidence type="ECO:0000256" key="3">
    <source>
        <dbReference type="RuleBase" id="RU365026"/>
    </source>
</evidence>
<protein>
    <recommendedName>
        <fullName evidence="3">Exocyst subunit Exo70 family protein</fullName>
    </recommendedName>
</protein>
<gene>
    <name evidence="6" type="ORF">URODEC1_LOCUS91168</name>
</gene>
<dbReference type="PANTHER" id="PTHR12542">
    <property type="entry name" value="EXOCYST COMPLEX PROTEIN EXO70"/>
    <property type="match status" value="1"/>
</dbReference>
<feature type="domain" description="Exocyst complex subunit Exo70 C-terminal" evidence="5">
    <location>
        <begin position="223"/>
        <end position="517"/>
    </location>
</feature>
<accession>A0ABC9E4H3</accession>
<sequence length="522" mass="58070">MQRVAAEGMEAKGASSSRALAGGRLQQLPWTTNPNWRGDYSPYSNNTSGSTTTTSGTTLSSPYANTPGCITPLSSDGLDPALDLSHCWRVGQDTEKKSSIDFIKCLFDDFCVADGDATVLERWLPDMGAVDASAPNFLQFAGSWTRALTEIAEAIRNAYLTAMVSVPQQHQPVHVQLARFVQVFILRLAPFVDAIVAPYFCNNTDGGEIGIVVADGAGAPTPAEKLQPLISVRQAVSRASQDIRLSFCSTSSEEAKRITDEMAGLLLTKEAELDEAIWSTMEETRTRLLPPTDGNDDSTSWWGTQTPQGSPNIHKVTRAIISYINLLSNNCATVYQIVDQAVRLRGYVPQIDNVSPFTSHITETVSCLEERLAEKSLSLRDQSFRFLFLVNNSYFIWHQLRPTTLILESHMSVIARKIDNYIETYLQVSWAPVLSCLYNSTTPLCLGRYPSSPAKFESEFQKTYAAQKLWKVPDPKLRRRLRVAVIEKVVPNFTQYLEYNNISPSRITPHDVMDMLQEIFEG</sequence>
<keyword evidence="2 3" id="KW-0813">Transport</keyword>
<feature type="compositionally biased region" description="Low complexity" evidence="4">
    <location>
        <begin position="40"/>
        <end position="61"/>
    </location>
</feature>
<dbReference type="GO" id="GO:0006887">
    <property type="term" value="P:exocytosis"/>
    <property type="evidence" value="ECO:0007669"/>
    <property type="project" value="UniProtKB-KW"/>
</dbReference>
<dbReference type="Pfam" id="PF03081">
    <property type="entry name" value="Exo70_C"/>
    <property type="match status" value="1"/>
</dbReference>
<dbReference type="PANTHER" id="PTHR12542:SF118">
    <property type="entry name" value="EXOCYST SUBUNIT EXO70 FAMILY PROTEIN"/>
    <property type="match status" value="1"/>
</dbReference>
<name>A0ABC9E4H3_9POAL</name>
<organism evidence="6 7">
    <name type="scientific">Urochloa decumbens</name>
    <dbReference type="NCBI Taxonomy" id="240449"/>
    <lineage>
        <taxon>Eukaryota</taxon>
        <taxon>Viridiplantae</taxon>
        <taxon>Streptophyta</taxon>
        <taxon>Embryophyta</taxon>
        <taxon>Tracheophyta</taxon>
        <taxon>Spermatophyta</taxon>
        <taxon>Magnoliopsida</taxon>
        <taxon>Liliopsida</taxon>
        <taxon>Poales</taxon>
        <taxon>Poaceae</taxon>
        <taxon>PACMAD clade</taxon>
        <taxon>Panicoideae</taxon>
        <taxon>Panicodae</taxon>
        <taxon>Paniceae</taxon>
        <taxon>Melinidinae</taxon>
        <taxon>Urochloa</taxon>
    </lineage>
</organism>
<evidence type="ECO:0000313" key="7">
    <source>
        <dbReference type="Proteomes" id="UP001497457"/>
    </source>
</evidence>
<reference evidence="6" key="1">
    <citation type="submission" date="2024-10" db="EMBL/GenBank/DDBJ databases">
        <authorList>
            <person name="Ryan C."/>
        </authorList>
    </citation>
    <scope>NUCLEOTIDE SEQUENCE [LARGE SCALE GENOMIC DNA]</scope>
</reference>
<keyword evidence="7" id="KW-1185">Reference proteome</keyword>
<proteinExistence type="inferred from homology"/>
<keyword evidence="3" id="KW-0653">Protein transport</keyword>
<dbReference type="GO" id="GO:0015031">
    <property type="term" value="P:protein transport"/>
    <property type="evidence" value="ECO:0007669"/>
    <property type="project" value="UniProtKB-KW"/>
</dbReference>
<dbReference type="EMBL" id="OZ075145">
    <property type="protein sequence ID" value="CAL5049749.1"/>
    <property type="molecule type" value="Genomic_DNA"/>
</dbReference>
<dbReference type="Gene3D" id="1.20.1280.170">
    <property type="entry name" value="Exocyst complex component Exo70"/>
    <property type="match status" value="1"/>
</dbReference>
<comment type="function">
    <text evidence="3">Component of the exocyst complex.</text>
</comment>
<evidence type="ECO:0000313" key="6">
    <source>
        <dbReference type="EMBL" id="CAL5049749.1"/>
    </source>
</evidence>
<dbReference type="Proteomes" id="UP001497457">
    <property type="component" value="Chromosome 35b"/>
</dbReference>
<evidence type="ECO:0000256" key="2">
    <source>
        <dbReference type="ARBA" id="ARBA00022448"/>
    </source>
</evidence>
<evidence type="ECO:0000256" key="4">
    <source>
        <dbReference type="SAM" id="MobiDB-lite"/>
    </source>
</evidence>
<dbReference type="InterPro" id="IPR016159">
    <property type="entry name" value="Cullin_repeat-like_dom_sf"/>
</dbReference>
<keyword evidence="3" id="KW-0268">Exocytosis</keyword>
<dbReference type="InterPro" id="IPR004140">
    <property type="entry name" value="Exo70"/>
</dbReference>
<evidence type="ECO:0000259" key="5">
    <source>
        <dbReference type="Pfam" id="PF03081"/>
    </source>
</evidence>
<dbReference type="InterPro" id="IPR046364">
    <property type="entry name" value="Exo70_C"/>
</dbReference>